<sequence>MLLCLETASGPMKLVYNHSEKLKADPERVAAAQALTVNQSKPALGLKGTYGLYGSPEWWVNIQHRKMPLLFVSGIVHRAYVAGQDGGNENNGIDLLLDDGSVRAEGIYVNDKADISLFRVGCRVQIVFALDELKKQPAPDGGINYLEVPLEMAVSLEPVTTSV</sequence>
<comment type="caution">
    <text evidence="1">The sequence shown here is derived from an EMBL/GenBank/DDBJ whole genome shotgun (WGS) entry which is preliminary data.</text>
</comment>
<dbReference type="EMBL" id="LJRC01000174">
    <property type="protein sequence ID" value="KPY35037.1"/>
    <property type="molecule type" value="Genomic_DNA"/>
</dbReference>
<reference evidence="1 2" key="1">
    <citation type="submission" date="2015-09" db="EMBL/GenBank/DDBJ databases">
        <title>Genome announcement of multiple Pseudomonas syringae strains.</title>
        <authorList>
            <person name="Thakur S."/>
            <person name="Wang P.W."/>
            <person name="Gong Y."/>
            <person name="Weir B.S."/>
            <person name="Guttman D.S."/>
        </authorList>
    </citation>
    <scope>NUCLEOTIDE SEQUENCE [LARGE SCALE GENOMIC DNA]</scope>
    <source>
        <strain evidence="1 2">ICMP3956</strain>
    </source>
</reference>
<name>A0A0Q0D7K0_9PSED</name>
<evidence type="ECO:0000313" key="1">
    <source>
        <dbReference type="EMBL" id="KPY35037.1"/>
    </source>
</evidence>
<evidence type="ECO:0000313" key="2">
    <source>
        <dbReference type="Proteomes" id="UP000050562"/>
    </source>
</evidence>
<accession>A0A0Q0D7K0</accession>
<dbReference type="RefSeq" id="WP_057409785.1">
    <property type="nucleotide sequence ID" value="NZ_LJRC01000174.1"/>
</dbReference>
<dbReference type="Proteomes" id="UP000050562">
    <property type="component" value="Unassembled WGS sequence"/>
</dbReference>
<dbReference type="AlphaFoldDB" id="A0A0Q0D7K0"/>
<gene>
    <name evidence="1" type="ORF">ALO52_200261</name>
</gene>
<proteinExistence type="predicted"/>
<organism evidence="1 2">
    <name type="scientific">Pseudomonas syringae pv. primulae</name>
    <dbReference type="NCBI Taxonomy" id="251707"/>
    <lineage>
        <taxon>Bacteria</taxon>
        <taxon>Pseudomonadati</taxon>
        <taxon>Pseudomonadota</taxon>
        <taxon>Gammaproteobacteria</taxon>
        <taxon>Pseudomonadales</taxon>
        <taxon>Pseudomonadaceae</taxon>
        <taxon>Pseudomonas</taxon>
    </lineage>
</organism>
<dbReference type="PATRIC" id="fig|251707.3.peg.39"/>
<protein>
    <submittedName>
        <fullName evidence="1">D-isomer specific 2-hydroxyacid dehydrogenase</fullName>
    </submittedName>
</protein>